<evidence type="ECO:0000256" key="1">
    <source>
        <dbReference type="SAM" id="MobiDB-lite"/>
    </source>
</evidence>
<keyword evidence="3" id="KW-1185">Reference proteome</keyword>
<dbReference type="Proteomes" id="UP000265341">
    <property type="component" value="Unassembled WGS sequence"/>
</dbReference>
<feature type="compositionally biased region" description="Basic and acidic residues" evidence="1">
    <location>
        <begin position="1"/>
        <end position="12"/>
    </location>
</feature>
<reference evidence="2 3" key="1">
    <citation type="submission" date="2018-08" db="EMBL/GenBank/DDBJ databases">
        <title>Meiothermus roseus NBRC 110900 genome sequencing project.</title>
        <authorList>
            <person name="Da Costa M.S."/>
            <person name="Albuquerque L."/>
            <person name="Raposo P."/>
            <person name="Froufe H.J.C."/>
            <person name="Barroso C.S."/>
            <person name="Egas C."/>
        </authorList>
    </citation>
    <scope>NUCLEOTIDE SEQUENCE [LARGE SCALE GENOMIC DNA]</scope>
    <source>
        <strain evidence="2 3">NBRC 110900</strain>
    </source>
</reference>
<feature type="region of interest" description="Disordered" evidence="1">
    <location>
        <begin position="1"/>
        <end position="38"/>
    </location>
</feature>
<sequence>MRRKLSELERRLSQAQPEALPKAARPSPQEPAQQPRALKKLPAFGTDSQAILNGIVWSEILKESKGRAYLNKRNPRLAARGLVKER</sequence>
<accession>A0A399EJN1</accession>
<evidence type="ECO:0000313" key="3">
    <source>
        <dbReference type="Proteomes" id="UP000265341"/>
    </source>
</evidence>
<proteinExistence type="predicted"/>
<dbReference type="EMBL" id="QWLA01000072">
    <property type="protein sequence ID" value="RIH83663.1"/>
    <property type="molecule type" value="Genomic_DNA"/>
</dbReference>
<protein>
    <submittedName>
        <fullName evidence="2">Uncharacterized protein</fullName>
    </submittedName>
</protein>
<comment type="caution">
    <text evidence="2">The sequence shown here is derived from an EMBL/GenBank/DDBJ whole genome shotgun (WGS) entry which is preliminary data.</text>
</comment>
<gene>
    <name evidence="2" type="ORF">Mrose_02962</name>
</gene>
<evidence type="ECO:0000313" key="2">
    <source>
        <dbReference type="EMBL" id="RIH83663.1"/>
    </source>
</evidence>
<name>A0A399EJN1_9DEIN</name>
<dbReference type="AlphaFoldDB" id="A0A399EJN1"/>
<organism evidence="2 3">
    <name type="scientific">Calidithermus roseus</name>
    <dbReference type="NCBI Taxonomy" id="1644118"/>
    <lineage>
        <taxon>Bacteria</taxon>
        <taxon>Thermotogati</taxon>
        <taxon>Deinococcota</taxon>
        <taxon>Deinococci</taxon>
        <taxon>Thermales</taxon>
        <taxon>Thermaceae</taxon>
        <taxon>Calidithermus</taxon>
    </lineage>
</organism>